<dbReference type="RefSeq" id="WP_188525277.1">
    <property type="nucleotide sequence ID" value="NZ_BMDG01000016.1"/>
</dbReference>
<reference evidence="5" key="1">
    <citation type="journal article" date="2019" name="Int. J. Syst. Evol. Microbiol.">
        <title>The Global Catalogue of Microorganisms (GCM) 10K type strain sequencing project: providing services to taxonomists for standard genome sequencing and annotation.</title>
        <authorList>
            <consortium name="The Broad Institute Genomics Platform"/>
            <consortium name="The Broad Institute Genome Sequencing Center for Infectious Disease"/>
            <person name="Wu L."/>
            <person name="Ma J."/>
        </authorList>
    </citation>
    <scope>NUCLEOTIDE SEQUENCE [LARGE SCALE GENOMIC DNA]</scope>
    <source>
        <strain evidence="5">CCM 8653</strain>
    </source>
</reference>
<feature type="region of interest" description="Disordered" evidence="1">
    <location>
        <begin position="30"/>
        <end position="61"/>
    </location>
</feature>
<keyword evidence="5" id="KW-1185">Reference proteome</keyword>
<evidence type="ECO:0000256" key="1">
    <source>
        <dbReference type="SAM" id="MobiDB-lite"/>
    </source>
</evidence>
<feature type="chain" id="PRO_5046690311" evidence="2">
    <location>
        <begin position="24"/>
        <end position="429"/>
    </location>
</feature>
<feature type="signal peptide" evidence="2">
    <location>
        <begin position="1"/>
        <end position="23"/>
    </location>
</feature>
<protein>
    <submittedName>
        <fullName evidence="4">SGNH hydrolase</fullName>
    </submittedName>
</protein>
<dbReference type="Proteomes" id="UP000632535">
    <property type="component" value="Unassembled WGS sequence"/>
</dbReference>
<feature type="compositionally biased region" description="Gly residues" evidence="1">
    <location>
        <begin position="43"/>
        <end position="57"/>
    </location>
</feature>
<dbReference type="CDD" id="cd01830">
    <property type="entry name" value="XynE_like"/>
    <property type="match status" value="1"/>
</dbReference>
<accession>A0ABQ2BAC2</accession>
<dbReference type="InterPro" id="IPR013830">
    <property type="entry name" value="SGNH_hydro"/>
</dbReference>
<dbReference type="InterPro" id="IPR053140">
    <property type="entry name" value="GDSL_Rv0518-like"/>
</dbReference>
<dbReference type="EMBL" id="BMDG01000016">
    <property type="protein sequence ID" value="GGI11722.1"/>
    <property type="molecule type" value="Genomic_DNA"/>
</dbReference>
<dbReference type="InterPro" id="IPR036514">
    <property type="entry name" value="SGNH_hydro_sf"/>
</dbReference>
<comment type="caution">
    <text evidence="4">The sequence shown here is derived from an EMBL/GenBank/DDBJ whole genome shotgun (WGS) entry which is preliminary data.</text>
</comment>
<dbReference type="PANTHER" id="PTHR43784">
    <property type="entry name" value="GDSL-LIKE LIPASE/ACYLHYDROLASE, PUTATIVE (AFU_ORTHOLOGUE AFUA_2G00820)-RELATED"/>
    <property type="match status" value="1"/>
</dbReference>
<organism evidence="4 5">
    <name type="scientific">Isoptericola cucumis</name>
    <dbReference type="NCBI Taxonomy" id="1776856"/>
    <lineage>
        <taxon>Bacteria</taxon>
        <taxon>Bacillati</taxon>
        <taxon>Actinomycetota</taxon>
        <taxon>Actinomycetes</taxon>
        <taxon>Micrococcales</taxon>
        <taxon>Promicromonosporaceae</taxon>
        <taxon>Isoptericola</taxon>
    </lineage>
</organism>
<dbReference type="GO" id="GO:0016787">
    <property type="term" value="F:hydrolase activity"/>
    <property type="evidence" value="ECO:0007669"/>
    <property type="project" value="UniProtKB-KW"/>
</dbReference>
<evidence type="ECO:0000313" key="4">
    <source>
        <dbReference type="EMBL" id="GGI11722.1"/>
    </source>
</evidence>
<feature type="compositionally biased region" description="Polar residues" evidence="1">
    <location>
        <begin position="131"/>
        <end position="142"/>
    </location>
</feature>
<gene>
    <name evidence="4" type="ORF">GCM10007368_37610</name>
</gene>
<evidence type="ECO:0000259" key="3">
    <source>
        <dbReference type="Pfam" id="PF13472"/>
    </source>
</evidence>
<evidence type="ECO:0000256" key="2">
    <source>
        <dbReference type="SAM" id="SignalP"/>
    </source>
</evidence>
<sequence>MPRTGPALRRTLALALTAATAVAGVSAAAPPATPEAAPAQAAGHGGGGGGHGGGGGADQVVTWGASADTVPGSLDDQTVRNLVHTSIGGRNVRVEVSNAFGTEPVTFDSVYAGIPADEDDPAADLAPGSNHEVTFSGSSSVTVPPGAQALSDPVDWDVPADTTLAVSVHAAGEQGALTGHNLAMSTTYVSEPGDVAADESGDAYTQTEEHWYWVTGLVVDAPRQVDTLALLGDSITDGHSSTVDANHRWPDLLADRLAEEPLPHRYGVMNQGISGNRVLVDSAGVSAQARFDRDVLAKPDVETVVLLEGINDIGNGDATSADQLVAAYRQLIARAHAADVCIVGATLTPFEGAFYYSEAKEEVRAGVNEWIRTSGEFDAVIDFDAAVRDPENPLAMLPAYDIGDNLHPNDAGYQAMADAVDLDVLDCDR</sequence>
<proteinExistence type="predicted"/>
<dbReference type="PROSITE" id="PS51318">
    <property type="entry name" value="TAT"/>
    <property type="match status" value="1"/>
</dbReference>
<feature type="region of interest" description="Disordered" evidence="1">
    <location>
        <begin position="127"/>
        <end position="155"/>
    </location>
</feature>
<dbReference type="PANTHER" id="PTHR43784:SF2">
    <property type="entry name" value="GDSL-LIKE LIPASE_ACYLHYDROLASE, PUTATIVE (AFU_ORTHOLOGUE AFUA_2G00820)-RELATED"/>
    <property type="match status" value="1"/>
</dbReference>
<dbReference type="SUPFAM" id="SSF52266">
    <property type="entry name" value="SGNH hydrolase"/>
    <property type="match status" value="1"/>
</dbReference>
<keyword evidence="4" id="KW-0378">Hydrolase</keyword>
<feature type="domain" description="SGNH hydrolase-type esterase" evidence="3">
    <location>
        <begin position="230"/>
        <end position="415"/>
    </location>
</feature>
<dbReference type="Pfam" id="PF13472">
    <property type="entry name" value="Lipase_GDSL_2"/>
    <property type="match status" value="1"/>
</dbReference>
<name>A0ABQ2BAC2_9MICO</name>
<keyword evidence="2" id="KW-0732">Signal</keyword>
<dbReference type="Gene3D" id="3.40.50.1110">
    <property type="entry name" value="SGNH hydrolase"/>
    <property type="match status" value="1"/>
</dbReference>
<evidence type="ECO:0000313" key="5">
    <source>
        <dbReference type="Proteomes" id="UP000632535"/>
    </source>
</evidence>
<dbReference type="InterPro" id="IPR006311">
    <property type="entry name" value="TAT_signal"/>
</dbReference>
<feature type="compositionally biased region" description="Low complexity" evidence="1">
    <location>
        <begin position="30"/>
        <end position="42"/>
    </location>
</feature>